<dbReference type="InterPro" id="IPR019786">
    <property type="entry name" value="Zinc_finger_PHD-type_CS"/>
</dbReference>
<dbReference type="SUPFAM" id="SSF57903">
    <property type="entry name" value="FYVE/PHD zinc finger"/>
    <property type="match status" value="1"/>
</dbReference>
<dbReference type="InterPro" id="IPR013083">
    <property type="entry name" value="Znf_RING/FYVE/PHD"/>
</dbReference>
<accession>A0A5A8D6A3</accession>
<evidence type="ECO:0000313" key="7">
    <source>
        <dbReference type="Proteomes" id="UP000324907"/>
    </source>
</evidence>
<feature type="compositionally biased region" description="Low complexity" evidence="4">
    <location>
        <begin position="290"/>
        <end position="300"/>
    </location>
</feature>
<dbReference type="PROSITE" id="PS50081">
    <property type="entry name" value="ZF_DAG_PE_2"/>
    <property type="match status" value="1"/>
</dbReference>
<feature type="compositionally biased region" description="Low complexity" evidence="4">
    <location>
        <begin position="227"/>
        <end position="239"/>
    </location>
</feature>
<feature type="region of interest" description="Disordered" evidence="4">
    <location>
        <begin position="227"/>
        <end position="384"/>
    </location>
</feature>
<dbReference type="AlphaFoldDB" id="A0A5A8D6A3"/>
<dbReference type="Gene3D" id="3.30.40.10">
    <property type="entry name" value="Zinc/RING finger domain, C3HC4 (zinc finger)"/>
    <property type="match status" value="1"/>
</dbReference>
<keyword evidence="3" id="KW-0862">Zinc</keyword>
<dbReference type="PROSITE" id="PS01359">
    <property type="entry name" value="ZF_PHD_1"/>
    <property type="match status" value="1"/>
</dbReference>
<keyword evidence="1" id="KW-0479">Metal-binding</keyword>
<feature type="domain" description="Phorbol-ester/DAG-type" evidence="5">
    <location>
        <begin position="144"/>
        <end position="203"/>
    </location>
</feature>
<comment type="caution">
    <text evidence="6">The sequence shown here is derived from an EMBL/GenBank/DDBJ whole genome shotgun (WGS) entry which is preliminary data.</text>
</comment>
<evidence type="ECO:0000256" key="3">
    <source>
        <dbReference type="ARBA" id="ARBA00022833"/>
    </source>
</evidence>
<reference evidence="6 7" key="1">
    <citation type="submission" date="2019-07" db="EMBL/GenBank/DDBJ databases">
        <title>Genomes of Cafeteria roenbergensis.</title>
        <authorList>
            <person name="Fischer M.G."/>
            <person name="Hackl T."/>
            <person name="Roman M."/>
        </authorList>
    </citation>
    <scope>NUCLEOTIDE SEQUENCE [LARGE SCALE GENOMIC DNA]</scope>
    <source>
        <strain evidence="6 7">RCC970-E3</strain>
    </source>
</reference>
<feature type="compositionally biased region" description="Acidic residues" evidence="4">
    <location>
        <begin position="329"/>
        <end position="339"/>
    </location>
</feature>
<dbReference type="GO" id="GO:0008270">
    <property type="term" value="F:zinc ion binding"/>
    <property type="evidence" value="ECO:0007669"/>
    <property type="project" value="UniProtKB-KW"/>
</dbReference>
<dbReference type="Proteomes" id="UP000324907">
    <property type="component" value="Unassembled WGS sequence"/>
</dbReference>
<dbReference type="InterPro" id="IPR011011">
    <property type="entry name" value="Znf_FYVE_PHD"/>
</dbReference>
<dbReference type="SMART" id="SM00249">
    <property type="entry name" value="PHD"/>
    <property type="match status" value="1"/>
</dbReference>
<evidence type="ECO:0000256" key="4">
    <source>
        <dbReference type="SAM" id="MobiDB-lite"/>
    </source>
</evidence>
<feature type="compositionally biased region" description="Acidic residues" evidence="4">
    <location>
        <begin position="268"/>
        <end position="289"/>
    </location>
</feature>
<dbReference type="CDD" id="cd15489">
    <property type="entry name" value="PHD_SF"/>
    <property type="match status" value="1"/>
</dbReference>
<name>A0A5A8D6A3_CAFRO</name>
<dbReference type="InterPro" id="IPR001965">
    <property type="entry name" value="Znf_PHD"/>
</dbReference>
<keyword evidence="2" id="KW-0863">Zinc-finger</keyword>
<feature type="compositionally biased region" description="Low complexity" evidence="4">
    <location>
        <begin position="354"/>
        <end position="375"/>
    </location>
</feature>
<protein>
    <recommendedName>
        <fullName evidence="5">Phorbol-ester/DAG-type domain-containing protein</fullName>
    </recommendedName>
</protein>
<feature type="region of interest" description="Disordered" evidence="4">
    <location>
        <begin position="749"/>
        <end position="809"/>
    </location>
</feature>
<proteinExistence type="predicted"/>
<dbReference type="InterPro" id="IPR002219">
    <property type="entry name" value="PKC_DAG/PE"/>
</dbReference>
<gene>
    <name evidence="6" type="ORF">FNF28_05838</name>
</gene>
<evidence type="ECO:0000259" key="5">
    <source>
        <dbReference type="PROSITE" id="PS50081"/>
    </source>
</evidence>
<evidence type="ECO:0000256" key="2">
    <source>
        <dbReference type="ARBA" id="ARBA00022771"/>
    </source>
</evidence>
<organism evidence="6 7">
    <name type="scientific">Cafeteria roenbergensis</name>
    <name type="common">Marine flagellate</name>
    <dbReference type="NCBI Taxonomy" id="33653"/>
    <lineage>
        <taxon>Eukaryota</taxon>
        <taxon>Sar</taxon>
        <taxon>Stramenopiles</taxon>
        <taxon>Bigyra</taxon>
        <taxon>Opalozoa</taxon>
        <taxon>Bicosoecida</taxon>
        <taxon>Cafeteriaceae</taxon>
        <taxon>Cafeteria</taxon>
    </lineage>
</organism>
<dbReference type="EMBL" id="VLTL01000128">
    <property type="protein sequence ID" value="KAA0159481.1"/>
    <property type="molecule type" value="Genomic_DNA"/>
</dbReference>
<sequence length="809" mass="84118">MADAATPSGGPLLVADAVDDPGLGCPVLPDGEAYEWAFTTRQSNLSNARRVFQAARKHGYAAVFEDLTAPGFLPEGVDPKLAPPGFEVMGKRLHSRPPGYRTVAQVYAALNELARFAAKTFGPSHRHAQSGKYVLAAAIAAHRRHGPKIRRCDDAERPHCAACGTFRAWDTNQVMACTKCPLHLHMRCHGLPPGADLRTTFVCNACSGRPSELDGVFRLAEERDQAEAAAPVAAEPLPASGRSRRAHAATRPHAVGSKAVTSERAPAFEDEEEELEGLEEDEIEDEEEVAAAAGGSARSASARRSRAPASGARTPRDRGRGGGWADDSSMADDDADDASSTDGGDASARRGRASSKTAPASASAPAGRPRDASPAGSLHAEKAEFDRSSGFPAWTAGPLHELDAMRAAVAAAQPPVEALLRLCTAWSDGRTIAGPAAAALCASDPVRLALAATEHEKSPFNRFMRACVLLPAADFREALAADANPSRAPDWPGVDAVPVPAGTLTVDEFQQLDGQRARELVDTLLEAERLVLTRSRDGRVLARPDAKLAADGTPPEARAVPDEDGALPFCPRTASAAVDAAWCRAVAARPALLIEEAWARVRAGESALTAISGRGHAASAPPRVRVPPEFSTLPAHFLPLAMAASNPAKVLAKLIREAGASGELDFRCAKVLDVVSVLHGEPSADTDGAIVPVLKTIASRAANKLVLAAAADGSSAVARANADAAAATSAATDPPPMADGQPPSIEGAAAEAARVQGPTTSSSSSSFSSRSRRRAGRQSPRQAESPSVPATPAVSMTEGVASMHEDVMI</sequence>
<evidence type="ECO:0000313" key="6">
    <source>
        <dbReference type="EMBL" id="KAA0159481.1"/>
    </source>
</evidence>
<evidence type="ECO:0000256" key="1">
    <source>
        <dbReference type="ARBA" id="ARBA00022723"/>
    </source>
</evidence>